<sequence>MEIGVGEYEIDVDRLRFRYPIAWLVLFGDISSPKIAAALLSSPYAPVSRSSSTSPTFHSHKDGIFGLGTITHFP</sequence>
<protein>
    <submittedName>
        <fullName evidence="1">Uncharacterized protein</fullName>
    </submittedName>
</protein>
<comment type="caution">
    <text evidence="1">The sequence shown here is derived from an EMBL/GenBank/DDBJ whole genome shotgun (WGS) entry which is preliminary data.</text>
</comment>
<evidence type="ECO:0000313" key="1">
    <source>
        <dbReference type="EMBL" id="KAI3753715.1"/>
    </source>
</evidence>
<accession>A0ACB9E4V1</accession>
<dbReference type="Proteomes" id="UP001055811">
    <property type="component" value="Linkage Group LG04"/>
</dbReference>
<name>A0ACB9E4V1_CICIN</name>
<keyword evidence="2" id="KW-1185">Reference proteome</keyword>
<proteinExistence type="predicted"/>
<dbReference type="EMBL" id="CM042012">
    <property type="protein sequence ID" value="KAI3753715.1"/>
    <property type="molecule type" value="Genomic_DNA"/>
</dbReference>
<reference evidence="1 2" key="2">
    <citation type="journal article" date="2022" name="Mol. Ecol. Resour.">
        <title>The genomes of chicory, endive, great burdock and yacon provide insights into Asteraceae paleo-polyploidization history and plant inulin production.</title>
        <authorList>
            <person name="Fan W."/>
            <person name="Wang S."/>
            <person name="Wang H."/>
            <person name="Wang A."/>
            <person name="Jiang F."/>
            <person name="Liu H."/>
            <person name="Zhao H."/>
            <person name="Xu D."/>
            <person name="Zhang Y."/>
        </authorList>
    </citation>
    <scope>NUCLEOTIDE SEQUENCE [LARGE SCALE GENOMIC DNA]</scope>
    <source>
        <strain evidence="2">cv. Punajuju</strain>
        <tissue evidence="1">Leaves</tissue>
    </source>
</reference>
<evidence type="ECO:0000313" key="2">
    <source>
        <dbReference type="Proteomes" id="UP001055811"/>
    </source>
</evidence>
<gene>
    <name evidence="1" type="ORF">L2E82_25776</name>
</gene>
<reference evidence="2" key="1">
    <citation type="journal article" date="2022" name="Mol. Ecol. Resour.">
        <title>The genomes of chicory, endive, great burdock and yacon provide insights into Asteraceae palaeo-polyploidization history and plant inulin production.</title>
        <authorList>
            <person name="Fan W."/>
            <person name="Wang S."/>
            <person name="Wang H."/>
            <person name="Wang A."/>
            <person name="Jiang F."/>
            <person name="Liu H."/>
            <person name="Zhao H."/>
            <person name="Xu D."/>
            <person name="Zhang Y."/>
        </authorList>
    </citation>
    <scope>NUCLEOTIDE SEQUENCE [LARGE SCALE GENOMIC DNA]</scope>
    <source>
        <strain evidence="2">cv. Punajuju</strain>
    </source>
</reference>
<organism evidence="1 2">
    <name type="scientific">Cichorium intybus</name>
    <name type="common">Chicory</name>
    <dbReference type="NCBI Taxonomy" id="13427"/>
    <lineage>
        <taxon>Eukaryota</taxon>
        <taxon>Viridiplantae</taxon>
        <taxon>Streptophyta</taxon>
        <taxon>Embryophyta</taxon>
        <taxon>Tracheophyta</taxon>
        <taxon>Spermatophyta</taxon>
        <taxon>Magnoliopsida</taxon>
        <taxon>eudicotyledons</taxon>
        <taxon>Gunneridae</taxon>
        <taxon>Pentapetalae</taxon>
        <taxon>asterids</taxon>
        <taxon>campanulids</taxon>
        <taxon>Asterales</taxon>
        <taxon>Asteraceae</taxon>
        <taxon>Cichorioideae</taxon>
        <taxon>Cichorieae</taxon>
        <taxon>Cichoriinae</taxon>
        <taxon>Cichorium</taxon>
    </lineage>
</organism>